<evidence type="ECO:0000313" key="2">
    <source>
        <dbReference type="EMBL" id="KAF9445452.1"/>
    </source>
</evidence>
<dbReference type="AlphaFoldDB" id="A0A9P5X8S9"/>
<dbReference type="EMBL" id="MU151300">
    <property type="protein sequence ID" value="KAF9445452.1"/>
    <property type="molecule type" value="Genomic_DNA"/>
</dbReference>
<sequence>MVLAQSFQPDGVSFATPVTVASGLSASVIFSNLTSPRGITIDSRGNLLVVESGVGISVFSQAISSSVPGWTRTLVVENKDVTHGIQFDGSTLYVSTASDVLLYSYDPTTKTVTGGGASLITGLPADGELTTHTIEFDRSQSGLVIGLLVGTGPKTNIDETARNPASGRSQIRHFSLQTAQPFLLKWDAGTVVAYGIRNPAGFTFSDAATANPVFTKTLLIVENAASIDNVTKLTSAFANDNPADEIESLEFTSGVTSPTPFYGFPDCATLWNPDADPVGVPQYTKLARGAQFSLNLPGETPLRDDAWCQNTTNNLPPAFNFQAHSVPLDIKQYIPGIPSGTGDLPSAWANDLFVSFHGSFNRSPPTGYGVVRVPHPFTTTIAVNDLGYSFLIQAADLSLCPGKCLRPVGLAFGKNNLLYATSDATGEVFVIQAARSTI</sequence>
<dbReference type="OrthoDB" id="507128at2759"/>
<evidence type="ECO:0000259" key="1">
    <source>
        <dbReference type="Pfam" id="PF22807"/>
    </source>
</evidence>
<dbReference type="Pfam" id="PF22807">
    <property type="entry name" value="TrAA12"/>
    <property type="match status" value="1"/>
</dbReference>
<name>A0A9P5X8S9_9AGAR</name>
<reference evidence="2" key="1">
    <citation type="submission" date="2020-11" db="EMBL/GenBank/DDBJ databases">
        <authorList>
            <consortium name="DOE Joint Genome Institute"/>
            <person name="Ahrendt S."/>
            <person name="Riley R."/>
            <person name="Andreopoulos W."/>
            <person name="Labutti K."/>
            <person name="Pangilinan J."/>
            <person name="Ruiz-Duenas F.J."/>
            <person name="Barrasa J.M."/>
            <person name="Sanchez-Garcia M."/>
            <person name="Camarero S."/>
            <person name="Miyauchi S."/>
            <person name="Serrano A."/>
            <person name="Linde D."/>
            <person name="Babiker R."/>
            <person name="Drula E."/>
            <person name="Ayuso-Fernandez I."/>
            <person name="Pacheco R."/>
            <person name="Padilla G."/>
            <person name="Ferreira P."/>
            <person name="Barriuso J."/>
            <person name="Kellner H."/>
            <person name="Castanera R."/>
            <person name="Alfaro M."/>
            <person name="Ramirez L."/>
            <person name="Pisabarro A.G."/>
            <person name="Kuo A."/>
            <person name="Tritt A."/>
            <person name="Lipzen A."/>
            <person name="He G."/>
            <person name="Yan M."/>
            <person name="Ng V."/>
            <person name="Cullen D."/>
            <person name="Martin F."/>
            <person name="Rosso M.-N."/>
            <person name="Henrissat B."/>
            <person name="Hibbett D."/>
            <person name="Martinez A.T."/>
            <person name="Grigoriev I.V."/>
        </authorList>
    </citation>
    <scope>NUCLEOTIDE SEQUENCE</scope>
    <source>
        <strain evidence="2">MF-IS2</strain>
    </source>
</reference>
<dbReference type="Proteomes" id="UP000807342">
    <property type="component" value="Unassembled WGS sequence"/>
</dbReference>
<organism evidence="2 3">
    <name type="scientific">Macrolepiota fuliginosa MF-IS2</name>
    <dbReference type="NCBI Taxonomy" id="1400762"/>
    <lineage>
        <taxon>Eukaryota</taxon>
        <taxon>Fungi</taxon>
        <taxon>Dikarya</taxon>
        <taxon>Basidiomycota</taxon>
        <taxon>Agaricomycotina</taxon>
        <taxon>Agaricomycetes</taxon>
        <taxon>Agaricomycetidae</taxon>
        <taxon>Agaricales</taxon>
        <taxon>Agaricineae</taxon>
        <taxon>Agaricaceae</taxon>
        <taxon>Macrolepiota</taxon>
    </lineage>
</organism>
<dbReference type="InterPro" id="IPR011042">
    <property type="entry name" value="6-blade_b-propeller_TolB-like"/>
</dbReference>
<dbReference type="InterPro" id="IPR054539">
    <property type="entry name" value="Beta-prop_PDH"/>
</dbReference>
<dbReference type="Gene3D" id="2.120.10.30">
    <property type="entry name" value="TolB, C-terminal domain"/>
    <property type="match status" value="1"/>
</dbReference>
<feature type="domain" description="Pyrroloquinoline quinone-dependent pyranose dehydrogenase beta-propeller" evidence="1">
    <location>
        <begin position="19"/>
        <end position="433"/>
    </location>
</feature>
<dbReference type="InterPro" id="IPR011041">
    <property type="entry name" value="Quinoprot_gluc/sorb_DH_b-prop"/>
</dbReference>
<gene>
    <name evidence="2" type="ORF">P691DRAFT_795557</name>
</gene>
<protein>
    <recommendedName>
        <fullName evidence="1">Pyrroloquinoline quinone-dependent pyranose dehydrogenase beta-propeller domain-containing protein</fullName>
    </recommendedName>
</protein>
<evidence type="ECO:0000313" key="3">
    <source>
        <dbReference type="Proteomes" id="UP000807342"/>
    </source>
</evidence>
<comment type="caution">
    <text evidence="2">The sequence shown here is derived from an EMBL/GenBank/DDBJ whole genome shotgun (WGS) entry which is preliminary data.</text>
</comment>
<dbReference type="SUPFAM" id="SSF50952">
    <property type="entry name" value="Soluble quinoprotein glucose dehydrogenase"/>
    <property type="match status" value="1"/>
</dbReference>
<accession>A0A9P5X8S9</accession>
<proteinExistence type="predicted"/>
<keyword evidence="3" id="KW-1185">Reference proteome</keyword>